<keyword evidence="1" id="KW-0472">Membrane</keyword>
<evidence type="ECO:0000313" key="2">
    <source>
        <dbReference type="EMBL" id="MUN28864.1"/>
    </source>
</evidence>
<keyword evidence="1" id="KW-1133">Transmembrane helix</keyword>
<reference evidence="2 3" key="1">
    <citation type="submission" date="2019-10" db="EMBL/GenBank/DDBJ databases">
        <title>Sequencing and Assembly of Multiple Reported Metal-Biooxidizing Members of the Extremely Thermoacidophilic Archaeal Family Sulfolobaceae.</title>
        <authorList>
            <person name="Counts J.A."/>
            <person name="Kelly R.M."/>
        </authorList>
    </citation>
    <scope>NUCLEOTIDE SEQUENCE [LARGE SCALE GENOMIC DNA]</scope>
    <source>
        <strain evidence="2 3">DSM 6482</strain>
    </source>
</reference>
<dbReference type="OrthoDB" id="34775at2157"/>
<organism evidence="2 3">
    <name type="scientific">Sulfuracidifex metallicus DSM 6482 = JCM 9184</name>
    <dbReference type="NCBI Taxonomy" id="523847"/>
    <lineage>
        <taxon>Archaea</taxon>
        <taxon>Thermoproteota</taxon>
        <taxon>Thermoprotei</taxon>
        <taxon>Sulfolobales</taxon>
        <taxon>Sulfolobaceae</taxon>
        <taxon>Sulfuracidifex</taxon>
    </lineage>
</organism>
<sequence length="118" mass="12549">MWLGILRTGLLGSAFSLTIGGALLWNKVPFLISLGTMIAIFVLLSLLLLSSNRYVALISAMIAGLEMFASATSSAHADALSEFGSSAFISTLDILMILGFYLFPLIIIIGGVLYFIKG</sequence>
<accession>A0A6A9QJL6</accession>
<keyword evidence="3" id="KW-1185">Reference proteome</keyword>
<evidence type="ECO:0000313" key="3">
    <source>
        <dbReference type="Proteomes" id="UP000470772"/>
    </source>
</evidence>
<name>A0A6A9QJL6_SULME</name>
<dbReference type="EMBL" id="WGGD01000005">
    <property type="protein sequence ID" value="MUN28864.1"/>
    <property type="molecule type" value="Genomic_DNA"/>
</dbReference>
<proteinExistence type="predicted"/>
<feature type="transmembrane region" description="Helical" evidence="1">
    <location>
        <begin position="30"/>
        <end position="49"/>
    </location>
</feature>
<gene>
    <name evidence="2" type="ORF">GC250_05290</name>
</gene>
<dbReference type="AlphaFoldDB" id="A0A6A9QJL6"/>
<protein>
    <submittedName>
        <fullName evidence="2">Uncharacterized protein</fullName>
    </submittedName>
</protein>
<dbReference type="Proteomes" id="UP000470772">
    <property type="component" value="Unassembled WGS sequence"/>
</dbReference>
<feature type="transmembrane region" description="Helical" evidence="1">
    <location>
        <begin position="54"/>
        <end position="74"/>
    </location>
</feature>
<keyword evidence="1" id="KW-0812">Transmembrane</keyword>
<evidence type="ECO:0000256" key="1">
    <source>
        <dbReference type="SAM" id="Phobius"/>
    </source>
</evidence>
<comment type="caution">
    <text evidence="2">The sequence shown here is derived from an EMBL/GenBank/DDBJ whole genome shotgun (WGS) entry which is preliminary data.</text>
</comment>
<feature type="transmembrane region" description="Helical" evidence="1">
    <location>
        <begin position="94"/>
        <end position="116"/>
    </location>
</feature>
<dbReference type="RefSeq" id="WP_054837614.1">
    <property type="nucleotide sequence ID" value="NZ_BBBY01000001.1"/>
</dbReference>